<accession>A0A6P6G1N5</accession>
<evidence type="ECO:0000313" key="1">
    <source>
        <dbReference type="Proteomes" id="UP001652623"/>
    </source>
</evidence>
<protein>
    <submittedName>
        <fullName evidence="2">Uncharacterized protein LOC107413113 isoform X2</fullName>
    </submittedName>
</protein>
<reference evidence="2" key="1">
    <citation type="submission" date="2025-08" db="UniProtKB">
        <authorList>
            <consortium name="RefSeq"/>
        </authorList>
    </citation>
    <scope>IDENTIFICATION</scope>
    <source>
        <tissue evidence="2">Seedling</tissue>
    </source>
</reference>
<proteinExistence type="predicted"/>
<organism evidence="1 2">
    <name type="scientific">Ziziphus jujuba</name>
    <name type="common">Chinese jujube</name>
    <name type="synonym">Ziziphus sativa</name>
    <dbReference type="NCBI Taxonomy" id="326968"/>
    <lineage>
        <taxon>Eukaryota</taxon>
        <taxon>Viridiplantae</taxon>
        <taxon>Streptophyta</taxon>
        <taxon>Embryophyta</taxon>
        <taxon>Tracheophyta</taxon>
        <taxon>Spermatophyta</taxon>
        <taxon>Magnoliopsida</taxon>
        <taxon>eudicotyledons</taxon>
        <taxon>Gunneridae</taxon>
        <taxon>Pentapetalae</taxon>
        <taxon>rosids</taxon>
        <taxon>fabids</taxon>
        <taxon>Rosales</taxon>
        <taxon>Rhamnaceae</taxon>
        <taxon>Paliureae</taxon>
        <taxon>Ziziphus</taxon>
    </lineage>
</organism>
<sequence length="182" mass="20220">MESFGNINHHAPHFLVHQPNIASPAPTSLPYPPPYFHQVFPSGDPNGIGSIGNGVPIFNNHYDSYASWNGVFQLFPGSIHYFHPFAPTQFQGFVECPNWPLQEITSAKCEGTGVFLPRSTEHHHKPQKQVVVQKSDHNQIVVNHQELEESSGGEGTGVFLNQQVHVITAPKKKKSKLQIKLA</sequence>
<dbReference type="RefSeq" id="XP_024928067.3">
    <property type="nucleotide sequence ID" value="XM_025072299.3"/>
</dbReference>
<gene>
    <name evidence="2" type="primary">LOC107413113</name>
</gene>
<dbReference type="AlphaFoldDB" id="A0A6P6G1N5"/>
<dbReference type="Proteomes" id="UP001652623">
    <property type="component" value="Chromosome 8"/>
</dbReference>
<dbReference type="GeneID" id="107413113"/>
<name>A0A6P6G1N5_ZIZJJ</name>
<evidence type="ECO:0000313" key="2">
    <source>
        <dbReference type="RefSeq" id="XP_024928067.3"/>
    </source>
</evidence>
<keyword evidence="1" id="KW-1185">Reference proteome</keyword>